<organism evidence="8 9">
    <name type="scientific">Collinsella aerofaciens</name>
    <dbReference type="NCBI Taxonomy" id="74426"/>
    <lineage>
        <taxon>Bacteria</taxon>
        <taxon>Bacillati</taxon>
        <taxon>Actinomycetota</taxon>
        <taxon>Coriobacteriia</taxon>
        <taxon>Coriobacteriales</taxon>
        <taxon>Coriobacteriaceae</taxon>
        <taxon>Collinsella</taxon>
    </lineage>
</organism>
<feature type="transmembrane region" description="Helical" evidence="7">
    <location>
        <begin position="231"/>
        <end position="257"/>
    </location>
</feature>
<gene>
    <name evidence="8" type="ORF">ERS852514_01252</name>
</gene>
<feature type="transmembrane region" description="Helical" evidence="7">
    <location>
        <begin position="148"/>
        <end position="170"/>
    </location>
</feature>
<dbReference type="SUPFAM" id="SSF103473">
    <property type="entry name" value="MFS general substrate transporter"/>
    <property type="match status" value="1"/>
</dbReference>
<keyword evidence="2" id="KW-0813">Transport</keyword>
<keyword evidence="5 7" id="KW-1133">Transmembrane helix</keyword>
<feature type="transmembrane region" description="Helical" evidence="7">
    <location>
        <begin position="269"/>
        <end position="290"/>
    </location>
</feature>
<name>A0A174KVF1_9ACTN</name>
<feature type="transmembrane region" description="Helical" evidence="7">
    <location>
        <begin position="302"/>
        <end position="321"/>
    </location>
</feature>
<evidence type="ECO:0000313" key="9">
    <source>
        <dbReference type="Proteomes" id="UP000095454"/>
    </source>
</evidence>
<evidence type="ECO:0000256" key="6">
    <source>
        <dbReference type="ARBA" id="ARBA00023136"/>
    </source>
</evidence>
<evidence type="ECO:0000256" key="3">
    <source>
        <dbReference type="ARBA" id="ARBA00022475"/>
    </source>
</evidence>
<accession>A0A174KVF1</accession>
<evidence type="ECO:0000256" key="2">
    <source>
        <dbReference type="ARBA" id="ARBA00022448"/>
    </source>
</evidence>
<dbReference type="AlphaFoldDB" id="A0A174KVF1"/>
<protein>
    <submittedName>
        <fullName evidence="8">Enterobactin exporter EntS</fullName>
    </submittedName>
</protein>
<sequence>MAGLRDVGVSLKSKTVRSIRLAELLVAQLCTYSMLSALCFAYPLYLFDCSGSSTLYGAVVATAFIPGVLATPAGGILADRGRHREVFVSLGIALMTASLLSIPMKRSLPLAVVVVAILCVQYGVQSLLKPMLQIETVRMAGEEKVERATALVSQMTMVSNILGPVVGTAVYGCFGIDALCTTASVAFAISALLFGVALKQNASSETMRDGATRTTCRNDFRESIQYLLQNASLVAVILLAAVLNLALVGLTIGAPIIVTKHLGMQSSCVGIVEVALGLGGLTGSGLVGIWPHRFSFNGICRYVAMICFGVAPIIVTLLFGVDVCVFTVFAVGSAWVMVWASITSVEIIAFVQRVAPTELCGKVLSVVYMVLSCATPIGQLTYGVAYDRWTPAIVFAAMLAVLTLTTALFYRLKNRLRRLS</sequence>
<evidence type="ECO:0000256" key="5">
    <source>
        <dbReference type="ARBA" id="ARBA00022989"/>
    </source>
</evidence>
<evidence type="ECO:0000256" key="4">
    <source>
        <dbReference type="ARBA" id="ARBA00022692"/>
    </source>
</evidence>
<proteinExistence type="predicted"/>
<keyword evidence="6 7" id="KW-0472">Membrane</keyword>
<feature type="transmembrane region" description="Helical" evidence="7">
    <location>
        <begin position="392"/>
        <end position="410"/>
    </location>
</feature>
<feature type="transmembrane region" description="Helical" evidence="7">
    <location>
        <begin position="108"/>
        <end position="128"/>
    </location>
</feature>
<dbReference type="InterPro" id="IPR036259">
    <property type="entry name" value="MFS_trans_sf"/>
</dbReference>
<dbReference type="GO" id="GO:0022857">
    <property type="term" value="F:transmembrane transporter activity"/>
    <property type="evidence" value="ECO:0007669"/>
    <property type="project" value="InterPro"/>
</dbReference>
<feature type="transmembrane region" description="Helical" evidence="7">
    <location>
        <begin position="55"/>
        <end position="78"/>
    </location>
</feature>
<feature type="transmembrane region" description="Helical" evidence="7">
    <location>
        <begin position="85"/>
        <end position="102"/>
    </location>
</feature>
<dbReference type="InterPro" id="IPR011701">
    <property type="entry name" value="MFS"/>
</dbReference>
<dbReference type="Pfam" id="PF07690">
    <property type="entry name" value="MFS_1"/>
    <property type="match status" value="1"/>
</dbReference>
<feature type="transmembrane region" description="Helical" evidence="7">
    <location>
        <begin position="21"/>
        <end position="43"/>
    </location>
</feature>
<evidence type="ECO:0000256" key="7">
    <source>
        <dbReference type="SAM" id="Phobius"/>
    </source>
</evidence>
<dbReference type="GO" id="GO:0005886">
    <property type="term" value="C:plasma membrane"/>
    <property type="evidence" value="ECO:0007669"/>
    <property type="project" value="UniProtKB-SubCell"/>
</dbReference>
<dbReference type="RefSeq" id="WP_055251977.1">
    <property type="nucleotide sequence ID" value="NZ_CABIXX010000020.1"/>
</dbReference>
<dbReference type="PANTHER" id="PTHR43266">
    <property type="entry name" value="MACROLIDE-EFFLUX PROTEIN"/>
    <property type="match status" value="1"/>
</dbReference>
<evidence type="ECO:0000256" key="1">
    <source>
        <dbReference type="ARBA" id="ARBA00004651"/>
    </source>
</evidence>
<dbReference type="Proteomes" id="UP000095454">
    <property type="component" value="Unassembled WGS sequence"/>
</dbReference>
<feature type="transmembrane region" description="Helical" evidence="7">
    <location>
        <begin position="327"/>
        <end position="351"/>
    </location>
</feature>
<evidence type="ECO:0000313" key="8">
    <source>
        <dbReference type="EMBL" id="CUP15982.1"/>
    </source>
</evidence>
<feature type="transmembrane region" description="Helical" evidence="7">
    <location>
        <begin position="176"/>
        <end position="198"/>
    </location>
</feature>
<comment type="subcellular location">
    <subcellularLocation>
        <location evidence="1">Cell membrane</location>
        <topology evidence="1">Multi-pass membrane protein</topology>
    </subcellularLocation>
</comment>
<dbReference type="PRINTS" id="PR01988">
    <property type="entry name" value="EXPORTERBACE"/>
</dbReference>
<keyword evidence="3" id="KW-1003">Cell membrane</keyword>
<dbReference type="Gene3D" id="1.20.1250.20">
    <property type="entry name" value="MFS general substrate transporter like domains"/>
    <property type="match status" value="1"/>
</dbReference>
<dbReference type="EMBL" id="CZAQ01000020">
    <property type="protein sequence ID" value="CUP15982.1"/>
    <property type="molecule type" value="Genomic_DNA"/>
</dbReference>
<dbReference type="PANTHER" id="PTHR43266:SF9">
    <property type="entry name" value="PERMEASE, MAJOR FACILITATOR SUPERFAMILY-RELATED"/>
    <property type="match status" value="1"/>
</dbReference>
<reference evidence="8 9" key="1">
    <citation type="submission" date="2015-09" db="EMBL/GenBank/DDBJ databases">
        <authorList>
            <consortium name="Pathogen Informatics"/>
        </authorList>
    </citation>
    <scope>NUCLEOTIDE SEQUENCE [LARGE SCALE GENOMIC DNA]</scope>
    <source>
        <strain evidence="8 9">2789STDY5834902</strain>
    </source>
</reference>
<keyword evidence="4 7" id="KW-0812">Transmembrane</keyword>
<dbReference type="InterPro" id="IPR022324">
    <property type="entry name" value="Bacilysin_exporter_BacE_put"/>
</dbReference>
<feature type="transmembrane region" description="Helical" evidence="7">
    <location>
        <begin position="363"/>
        <end position="386"/>
    </location>
</feature>